<dbReference type="EMBL" id="CALTRL010005967">
    <property type="protein sequence ID" value="CAH7688289.1"/>
    <property type="molecule type" value="Genomic_DNA"/>
</dbReference>
<evidence type="ECO:0000313" key="2">
    <source>
        <dbReference type="EMBL" id="CAH7688289.1"/>
    </source>
</evidence>
<sequence length="249" mass="27360">MIVKSRLDPSASSQPSINHQLGMVVSNIERRDNPQTMKQSFQSLTTSTIFINSLRPPLDNPINYQVTSTSATQDDSNPTLRLASSSATSKTIQPSHASQSVTCFPLASCNGFIKASVINNGFTLELCWLSLVKVPATTLELDQDQNSKAQHLESCFSLLNQNGCHPLFQLHFTEKITPSPSITIYELESSLVILVLTNVKGIAELELKDIDKDFQTQAEEIALESLALQIDLKFDLSEGITESEAQQCT</sequence>
<dbReference type="AlphaFoldDB" id="A0AAV0BML0"/>
<reference evidence="2" key="1">
    <citation type="submission" date="2022-06" db="EMBL/GenBank/DDBJ databases">
        <authorList>
            <consortium name="SYNGENTA / RWTH Aachen University"/>
        </authorList>
    </citation>
    <scope>NUCLEOTIDE SEQUENCE</scope>
</reference>
<protein>
    <submittedName>
        <fullName evidence="2">Uncharacterized protein</fullName>
    </submittedName>
</protein>
<keyword evidence="3" id="KW-1185">Reference proteome</keyword>
<feature type="region of interest" description="Disordered" evidence="1">
    <location>
        <begin position="68"/>
        <end position="88"/>
    </location>
</feature>
<comment type="caution">
    <text evidence="2">The sequence shown here is derived from an EMBL/GenBank/DDBJ whole genome shotgun (WGS) entry which is preliminary data.</text>
</comment>
<gene>
    <name evidence="2" type="ORF">PPACK8108_LOCUS23232</name>
</gene>
<name>A0AAV0BML0_PHAPC</name>
<organism evidence="2 3">
    <name type="scientific">Phakopsora pachyrhizi</name>
    <name type="common">Asian soybean rust disease fungus</name>
    <dbReference type="NCBI Taxonomy" id="170000"/>
    <lineage>
        <taxon>Eukaryota</taxon>
        <taxon>Fungi</taxon>
        <taxon>Dikarya</taxon>
        <taxon>Basidiomycota</taxon>
        <taxon>Pucciniomycotina</taxon>
        <taxon>Pucciniomycetes</taxon>
        <taxon>Pucciniales</taxon>
        <taxon>Phakopsoraceae</taxon>
        <taxon>Phakopsora</taxon>
    </lineage>
</organism>
<accession>A0AAV0BML0</accession>
<dbReference type="Proteomes" id="UP001153365">
    <property type="component" value="Unassembled WGS sequence"/>
</dbReference>
<evidence type="ECO:0000313" key="3">
    <source>
        <dbReference type="Proteomes" id="UP001153365"/>
    </source>
</evidence>
<evidence type="ECO:0000256" key="1">
    <source>
        <dbReference type="SAM" id="MobiDB-lite"/>
    </source>
</evidence>
<proteinExistence type="predicted"/>